<keyword evidence="2" id="KW-1185">Reference proteome</keyword>
<name>A0ABX8NU49_9PSED</name>
<evidence type="ECO:0000313" key="1">
    <source>
        <dbReference type="EMBL" id="QXH59254.1"/>
    </source>
</evidence>
<gene>
    <name evidence="1" type="ORF">KSS90_25330</name>
</gene>
<organism evidence="1 2">
    <name type="scientific">Pseudomonas maumuensis</name>
    <dbReference type="NCBI Taxonomy" id="2842354"/>
    <lineage>
        <taxon>Bacteria</taxon>
        <taxon>Pseudomonadati</taxon>
        <taxon>Pseudomonadota</taxon>
        <taxon>Gammaproteobacteria</taxon>
        <taxon>Pseudomonadales</taxon>
        <taxon>Pseudomonadaceae</taxon>
        <taxon>Pseudomonas</taxon>
    </lineage>
</organism>
<proteinExistence type="predicted"/>
<dbReference type="EMBL" id="CP077077">
    <property type="protein sequence ID" value="QXH59254.1"/>
    <property type="molecule type" value="Genomic_DNA"/>
</dbReference>
<protein>
    <submittedName>
        <fullName evidence="1">Abortive infection family protein</fullName>
    </submittedName>
</protein>
<accession>A0ABX8NU49</accession>
<reference evidence="1 2" key="1">
    <citation type="journal article" date="2021" name="Microorganisms">
        <title>The Ever-Expanding Pseudomonas Genus: Description of 43 New Species and Partition of the Pseudomonas putida Group.</title>
        <authorList>
            <person name="Girard L."/>
            <person name="Lood C."/>
            <person name="Hofte M."/>
            <person name="Vandamme P."/>
            <person name="Rokni-Zadeh H."/>
            <person name="van Noort V."/>
            <person name="Lavigne R."/>
            <person name="De Mot R."/>
        </authorList>
    </citation>
    <scope>NUCLEOTIDE SEQUENCE [LARGE SCALE GENOMIC DNA]</scope>
    <source>
        <strain evidence="1 2">COW77</strain>
    </source>
</reference>
<evidence type="ECO:0000313" key="2">
    <source>
        <dbReference type="Proteomes" id="UP000824010"/>
    </source>
</evidence>
<dbReference type="Proteomes" id="UP000824010">
    <property type="component" value="Chromosome"/>
</dbReference>
<sequence length="59" mass="6542">MSSPVVVKVTGHGKDGQHRRLQPRNAQLVLAAAVAFVDFVSETHRYREANNNMRIPGSK</sequence>